<evidence type="ECO:0000256" key="4">
    <source>
        <dbReference type="ARBA" id="ARBA00022475"/>
    </source>
</evidence>
<feature type="transmembrane region" description="Helical" evidence="8">
    <location>
        <begin position="46"/>
        <end position="68"/>
    </location>
</feature>
<dbReference type="RefSeq" id="WP_343922661.1">
    <property type="nucleotide sequence ID" value="NZ_BAAAKW010000008.1"/>
</dbReference>
<dbReference type="EMBL" id="BAAAKW010000008">
    <property type="protein sequence ID" value="GAA1207748.1"/>
    <property type="molecule type" value="Genomic_DNA"/>
</dbReference>
<evidence type="ECO:0000259" key="9">
    <source>
        <dbReference type="Pfam" id="PF00892"/>
    </source>
</evidence>
<evidence type="ECO:0000313" key="11">
    <source>
        <dbReference type="Proteomes" id="UP001500943"/>
    </source>
</evidence>
<comment type="similarity">
    <text evidence="2">Belongs to the EamA transporter family.</text>
</comment>
<evidence type="ECO:0000256" key="3">
    <source>
        <dbReference type="ARBA" id="ARBA00022448"/>
    </source>
</evidence>
<organism evidence="10 11">
    <name type="scientific">Rhodoglobus aureus</name>
    <dbReference type="NCBI Taxonomy" id="191497"/>
    <lineage>
        <taxon>Bacteria</taxon>
        <taxon>Bacillati</taxon>
        <taxon>Actinomycetota</taxon>
        <taxon>Actinomycetes</taxon>
        <taxon>Micrococcales</taxon>
        <taxon>Microbacteriaceae</taxon>
        <taxon>Rhodoglobus</taxon>
    </lineage>
</organism>
<evidence type="ECO:0000256" key="7">
    <source>
        <dbReference type="ARBA" id="ARBA00023136"/>
    </source>
</evidence>
<feature type="transmembrane region" description="Helical" evidence="8">
    <location>
        <begin position="253"/>
        <end position="273"/>
    </location>
</feature>
<comment type="caution">
    <text evidence="10">The sequence shown here is derived from an EMBL/GenBank/DDBJ whole genome shotgun (WGS) entry which is preliminary data.</text>
</comment>
<feature type="transmembrane region" description="Helical" evidence="8">
    <location>
        <begin position="220"/>
        <end position="241"/>
    </location>
</feature>
<proteinExistence type="inferred from homology"/>
<dbReference type="Pfam" id="PF00892">
    <property type="entry name" value="EamA"/>
    <property type="match status" value="1"/>
</dbReference>
<feature type="transmembrane region" description="Helical" evidence="8">
    <location>
        <begin position="135"/>
        <end position="152"/>
    </location>
</feature>
<name>A0ABP4G2W2_9MICO</name>
<keyword evidence="7 8" id="KW-0472">Membrane</keyword>
<dbReference type="PANTHER" id="PTHR22911">
    <property type="entry name" value="ACYL-MALONYL CONDENSING ENZYME-RELATED"/>
    <property type="match status" value="1"/>
</dbReference>
<comment type="subcellular location">
    <subcellularLocation>
        <location evidence="1">Cell membrane</location>
        <topology evidence="1">Multi-pass membrane protein</topology>
    </subcellularLocation>
</comment>
<evidence type="ECO:0000313" key="10">
    <source>
        <dbReference type="EMBL" id="GAA1207748.1"/>
    </source>
</evidence>
<protein>
    <submittedName>
        <fullName evidence="10">EamA family transporter RarD</fullName>
    </submittedName>
</protein>
<dbReference type="InterPro" id="IPR037185">
    <property type="entry name" value="EmrE-like"/>
</dbReference>
<feature type="transmembrane region" description="Helical" evidence="8">
    <location>
        <begin position="279"/>
        <end position="297"/>
    </location>
</feature>
<reference evidence="11" key="1">
    <citation type="journal article" date="2019" name="Int. J. Syst. Evol. Microbiol.">
        <title>The Global Catalogue of Microorganisms (GCM) 10K type strain sequencing project: providing services to taxonomists for standard genome sequencing and annotation.</title>
        <authorList>
            <consortium name="The Broad Institute Genomics Platform"/>
            <consortium name="The Broad Institute Genome Sequencing Center for Infectious Disease"/>
            <person name="Wu L."/>
            <person name="Ma J."/>
        </authorList>
    </citation>
    <scope>NUCLEOTIDE SEQUENCE [LARGE SCALE GENOMIC DNA]</scope>
    <source>
        <strain evidence="11">JCM 12762</strain>
    </source>
</reference>
<accession>A0ABP4G2W2</accession>
<feature type="transmembrane region" description="Helical" evidence="8">
    <location>
        <begin position="111"/>
        <end position="128"/>
    </location>
</feature>
<evidence type="ECO:0000256" key="8">
    <source>
        <dbReference type="SAM" id="Phobius"/>
    </source>
</evidence>
<keyword evidence="5 8" id="KW-0812">Transmembrane</keyword>
<keyword evidence="3" id="KW-0813">Transport</keyword>
<dbReference type="InterPro" id="IPR000620">
    <property type="entry name" value="EamA_dom"/>
</dbReference>
<feature type="domain" description="EamA" evidence="9">
    <location>
        <begin position="15"/>
        <end position="150"/>
    </location>
</feature>
<dbReference type="InterPro" id="IPR004626">
    <property type="entry name" value="RarD"/>
</dbReference>
<sequence>MVTTTSHATDRVSPSGLGFAVSAYVLWGAMPIVFFSLKESGAIEIVAWRIVLSLVFCAALLLVTRGYVRVLVIIRDRKTFWSLGLAGVLVVINWLIYVYASLNGHIVEASLGYFTNPIVTVLLGVIILRERLRPLQWVALGISALAVLVLAIGYGSFPWIALGLAFSFGLYGLVKKSVGPKADALGGLAVETAFLTPIAIVVLLVLSANGTLSVGSVSTGHTVLTLFLGAITAIPLILFAAAARRLPLTYMGLAQYLAPILQLVVGVFVFHEAMPPERWLGFAIVWVALAILTFDLFRHSSRIRLGSPSDAPGAP</sequence>
<feature type="transmembrane region" description="Helical" evidence="8">
    <location>
        <begin position="12"/>
        <end position="34"/>
    </location>
</feature>
<keyword evidence="6 8" id="KW-1133">Transmembrane helix</keyword>
<dbReference type="PANTHER" id="PTHR22911:SF137">
    <property type="entry name" value="SOLUTE CARRIER FAMILY 35 MEMBER G2-RELATED"/>
    <property type="match status" value="1"/>
</dbReference>
<dbReference type="NCBIfam" id="TIGR00688">
    <property type="entry name" value="rarD"/>
    <property type="match status" value="1"/>
</dbReference>
<keyword evidence="4" id="KW-1003">Cell membrane</keyword>
<dbReference type="Proteomes" id="UP001500943">
    <property type="component" value="Unassembled WGS sequence"/>
</dbReference>
<evidence type="ECO:0000256" key="1">
    <source>
        <dbReference type="ARBA" id="ARBA00004651"/>
    </source>
</evidence>
<evidence type="ECO:0000256" key="6">
    <source>
        <dbReference type="ARBA" id="ARBA00022989"/>
    </source>
</evidence>
<evidence type="ECO:0000256" key="5">
    <source>
        <dbReference type="ARBA" id="ARBA00022692"/>
    </source>
</evidence>
<dbReference type="SUPFAM" id="SSF103481">
    <property type="entry name" value="Multidrug resistance efflux transporter EmrE"/>
    <property type="match status" value="2"/>
</dbReference>
<feature type="transmembrane region" description="Helical" evidence="8">
    <location>
        <begin position="80"/>
        <end position="99"/>
    </location>
</feature>
<feature type="transmembrane region" description="Helical" evidence="8">
    <location>
        <begin position="158"/>
        <end position="174"/>
    </location>
</feature>
<feature type="transmembrane region" description="Helical" evidence="8">
    <location>
        <begin position="186"/>
        <end position="208"/>
    </location>
</feature>
<gene>
    <name evidence="10" type="primary">rarD</name>
    <name evidence="10" type="ORF">GCM10009655_03660</name>
</gene>
<evidence type="ECO:0000256" key="2">
    <source>
        <dbReference type="ARBA" id="ARBA00007362"/>
    </source>
</evidence>
<keyword evidence="11" id="KW-1185">Reference proteome</keyword>